<reference evidence="1 2" key="1">
    <citation type="submission" date="2016-03" db="EMBL/GenBank/DDBJ databases">
        <title>The draft genome sequence of Fonsecaea nubica causative agent of cutaneous subcutaneous infection in human host.</title>
        <authorList>
            <person name="Costa F."/>
            <person name="Sybren D.H."/>
            <person name="Raittz R.T."/>
            <person name="Weiss V.A."/>
            <person name="Leao A.C."/>
            <person name="Gomes R."/>
            <person name="De Souza E.M."/>
            <person name="Pedrosa F.O."/>
            <person name="Steffens M.B."/>
            <person name="Bombassaro A."/>
            <person name="Tadra-Sfeir M.Z."/>
            <person name="Moreno L.F."/>
            <person name="Najafzadeh M.J."/>
            <person name="Felipe M.S."/>
            <person name="Teixeira M."/>
            <person name="Sun J."/>
            <person name="Xi L."/>
            <person name="Castro M.A."/>
            <person name="Vicente V.A."/>
        </authorList>
    </citation>
    <scope>NUCLEOTIDE SEQUENCE [LARGE SCALE GENOMIC DNA]</scope>
    <source>
        <strain evidence="1 2">CBS 269.64</strain>
    </source>
</reference>
<accession>A0A178CW36</accession>
<evidence type="ECO:0000313" key="1">
    <source>
        <dbReference type="EMBL" id="OAL33464.1"/>
    </source>
</evidence>
<organism evidence="1 2">
    <name type="scientific">Fonsecaea nubica</name>
    <dbReference type="NCBI Taxonomy" id="856822"/>
    <lineage>
        <taxon>Eukaryota</taxon>
        <taxon>Fungi</taxon>
        <taxon>Dikarya</taxon>
        <taxon>Ascomycota</taxon>
        <taxon>Pezizomycotina</taxon>
        <taxon>Eurotiomycetes</taxon>
        <taxon>Chaetothyriomycetidae</taxon>
        <taxon>Chaetothyriales</taxon>
        <taxon>Herpotrichiellaceae</taxon>
        <taxon>Fonsecaea</taxon>
    </lineage>
</organism>
<gene>
    <name evidence="1" type="ORF">AYO20_07320</name>
</gene>
<evidence type="ECO:0000313" key="2">
    <source>
        <dbReference type="Proteomes" id="UP000185904"/>
    </source>
</evidence>
<dbReference type="AlphaFoldDB" id="A0A178CW36"/>
<dbReference type="RefSeq" id="XP_022498476.1">
    <property type="nucleotide sequence ID" value="XM_022645606.1"/>
</dbReference>
<name>A0A178CW36_9EURO</name>
<dbReference type="EMBL" id="LVCJ01000050">
    <property type="protein sequence ID" value="OAL33464.1"/>
    <property type="molecule type" value="Genomic_DNA"/>
</dbReference>
<proteinExistence type="predicted"/>
<dbReference type="GeneID" id="34590732"/>
<protein>
    <submittedName>
        <fullName evidence="1">Uncharacterized protein</fullName>
    </submittedName>
</protein>
<dbReference type="Proteomes" id="UP000185904">
    <property type="component" value="Unassembled WGS sequence"/>
</dbReference>
<comment type="caution">
    <text evidence="1">The sequence shown here is derived from an EMBL/GenBank/DDBJ whole genome shotgun (WGS) entry which is preliminary data.</text>
</comment>
<keyword evidence="2" id="KW-1185">Reference proteome</keyword>
<sequence>MVWPHITASLQSVSYRAFATKDSTSYPGPLLVTLKFNPRPEVALLAAAFDDGDLVVFDPYTQITRASIRESVAKMQGSNDAGRITLFAFETLQRLYCVDSYEMAVRNFAFGSNSESLLEVRGDHCKIWQPPILSQNVASNDMTSSLIDEDRSVTAPVVALERL</sequence>